<name>A0A5K7SB25_9BACT</name>
<sequence>MKNITKNILTIFLALFLTAPTFAQDNRRLETKVADVLAQFPAQNGEHSAKLMLQIIGTGAPGISKFCDMIVPPGTGNDTQARFALESLAQYAGAQNREADRRLVEGSILEALQKATDKEVKAFFIRRLQYCGGAETVAAMETYLNSADLYEPALAVLFSIGSADAGKVILKNAQGKKDQQLLSMVKVLGQLKYQPAESFLIDLTKTVKVALLKHVYASLAEIGGKASLPTFEAAAKAAKYQYDYAETMVAYLQYANRLAQQGETKLSNQLGETVLKNCTTDNQLVYRSSALTIPGFGSNALFLKEIQNKNKAYRNAVLTNAANQLKSETVGSWIAAMKKAPAETQAEIIHFLANRPEPEVLQKAILPALSSENEAIRVEAISSLATNQKTKAVPVLLEQLKKAKSANEFAEIEKALLNTCSIKETELLSAQLNSAGNESKVVLIHVLGARRATETFGAMMKLCQSENADVKDAVFAALANVSKVDNAAELISTLKKTTDKKSIENIQAALIAIYSGTTKPDTKLVLDEIQKGEQTEKFIPVLSSLNDPKALKMVAGLLKTGSPAEREAAFTSLSNWTDPKAAPYLFAVFTNPEMKSFRSKALKSYLRITLESSLPADEKLLMIEKLMPECTTTPEKESVIQATRNVKTFLSLVFVSSYLDDPELSDVAASTAKALALPSSGKKNGLTGEFVADVLKKVMGKMVGPDSQYDVIDLREYLEKMPKEKGFVSIFNGKDLSGWHGLVKNPVLRAKMKPEELAKEQVAADAKMLTNWSVKDGCIVFNGEGDNLCTTKMYGDFEMIVDWRISKNGDSGIYLRGAPQVQIWDTARVDVGAQVGSGGLYNNQKNPSKPLVLADNAIGDWNTFRIKMVGERVTVYLNGILVVDNVVMENYWDRSIPIFAKDAIELQAHGTDLAFRNIFVKELNTEEAQLSDQEKAEGFKLLFNGKNLDNWQGDKIDYTAEDGMIVVSPKEGGHGNIYTDKEYSDFIFRMEFQLTPGANNGLGIHAPLEGDAAYVGKELQILDNTAEIYKDLQPYQYHGSVYGIIPAKRGFLKPVGDWNYEEVIVKGDDIKITLNGTVIVDGNMKEASKNGTADHKNHPGLLRHKGYIGFLGHGSDLKFRNIRIKEL</sequence>
<feature type="domain" description="3-keto-alpha-glucoside-1,2-lyase/3-keto-2-hydroxy-glucal hydratase" evidence="2">
    <location>
        <begin position="938"/>
        <end position="1125"/>
    </location>
</feature>
<dbReference type="AlphaFoldDB" id="A0A5K7SB25"/>
<feature type="domain" description="3-keto-alpha-glucoside-1,2-lyase/3-keto-2-hydroxy-glucal hydratase" evidence="2">
    <location>
        <begin position="726"/>
        <end position="921"/>
    </location>
</feature>
<keyword evidence="4" id="KW-1185">Reference proteome</keyword>
<dbReference type="EMBL" id="AP018694">
    <property type="protein sequence ID" value="BBE18679.1"/>
    <property type="molecule type" value="Genomic_DNA"/>
</dbReference>
<protein>
    <recommendedName>
        <fullName evidence="2">3-keto-alpha-glucoside-1,2-lyase/3-keto-2-hydroxy-glucal hydratase domain-containing protein</fullName>
    </recommendedName>
</protein>
<evidence type="ECO:0000313" key="3">
    <source>
        <dbReference type="EMBL" id="BBE18679.1"/>
    </source>
</evidence>
<dbReference type="InterPro" id="IPR010496">
    <property type="entry name" value="AL/BT2_dom"/>
</dbReference>
<evidence type="ECO:0000313" key="4">
    <source>
        <dbReference type="Proteomes" id="UP001193389"/>
    </source>
</evidence>
<dbReference type="InterPro" id="IPR011989">
    <property type="entry name" value="ARM-like"/>
</dbReference>
<dbReference type="SUPFAM" id="SSF48371">
    <property type="entry name" value="ARM repeat"/>
    <property type="match status" value="1"/>
</dbReference>
<dbReference type="KEGG" id="anf:AQPE_2843"/>
<accession>A0A5K7SB25</accession>
<dbReference type="Pfam" id="PF06439">
    <property type="entry name" value="3keto-disac_hyd"/>
    <property type="match status" value="2"/>
</dbReference>
<dbReference type="Gene3D" id="1.25.10.10">
    <property type="entry name" value="Leucine-rich Repeat Variant"/>
    <property type="match status" value="2"/>
</dbReference>
<dbReference type="InterPro" id="IPR016024">
    <property type="entry name" value="ARM-type_fold"/>
</dbReference>
<dbReference type="Proteomes" id="UP001193389">
    <property type="component" value="Chromosome"/>
</dbReference>
<dbReference type="GO" id="GO:0016787">
    <property type="term" value="F:hydrolase activity"/>
    <property type="evidence" value="ECO:0007669"/>
    <property type="project" value="InterPro"/>
</dbReference>
<reference evidence="3" key="1">
    <citation type="journal article" date="2020" name="Int. J. Syst. Evol. Microbiol.">
        <title>Aquipluma nitroreducens gen. nov. sp. nov., a novel facultatively anaerobic bacterium isolated from a freshwater lake.</title>
        <authorList>
            <person name="Watanabe M."/>
            <person name="Kojima H."/>
            <person name="Fukui M."/>
        </authorList>
    </citation>
    <scope>NUCLEOTIDE SEQUENCE</scope>
    <source>
        <strain evidence="3">MeG22</strain>
    </source>
</reference>
<organism evidence="3 4">
    <name type="scientific">Aquipluma nitroreducens</name>
    <dbReference type="NCBI Taxonomy" id="2010828"/>
    <lineage>
        <taxon>Bacteria</taxon>
        <taxon>Pseudomonadati</taxon>
        <taxon>Bacteroidota</taxon>
        <taxon>Bacteroidia</taxon>
        <taxon>Marinilabiliales</taxon>
        <taxon>Prolixibacteraceae</taxon>
        <taxon>Aquipluma</taxon>
    </lineage>
</organism>
<proteinExistence type="predicted"/>
<dbReference type="Gene3D" id="2.60.120.560">
    <property type="entry name" value="Exo-inulinase, domain 1"/>
    <property type="match status" value="2"/>
</dbReference>
<feature type="chain" id="PRO_5024439117" description="3-keto-alpha-glucoside-1,2-lyase/3-keto-2-hydroxy-glucal hydratase domain-containing protein" evidence="1">
    <location>
        <begin position="24"/>
        <end position="1127"/>
    </location>
</feature>
<gene>
    <name evidence="3" type="ORF">AQPE_2843</name>
</gene>
<keyword evidence="1" id="KW-0732">Signal</keyword>
<dbReference type="RefSeq" id="WP_318346994.1">
    <property type="nucleotide sequence ID" value="NZ_AP018694.1"/>
</dbReference>
<feature type="signal peptide" evidence="1">
    <location>
        <begin position="1"/>
        <end position="23"/>
    </location>
</feature>
<evidence type="ECO:0000256" key="1">
    <source>
        <dbReference type="SAM" id="SignalP"/>
    </source>
</evidence>
<evidence type="ECO:0000259" key="2">
    <source>
        <dbReference type="Pfam" id="PF06439"/>
    </source>
</evidence>